<feature type="region of interest" description="Disordered" evidence="5">
    <location>
        <begin position="167"/>
        <end position="243"/>
    </location>
</feature>
<feature type="domain" description="Bromodomain associated" evidence="6">
    <location>
        <begin position="5"/>
        <end position="83"/>
    </location>
</feature>
<evidence type="ECO:0000256" key="3">
    <source>
        <dbReference type="ARBA" id="ARBA00023163"/>
    </source>
</evidence>
<evidence type="ECO:0000256" key="2">
    <source>
        <dbReference type="ARBA" id="ARBA00023015"/>
    </source>
</evidence>
<gene>
    <name evidence="7" type="ORF">A9Z42_0032220</name>
</gene>
<feature type="region of interest" description="Disordered" evidence="5">
    <location>
        <begin position="132"/>
        <end position="155"/>
    </location>
</feature>
<evidence type="ECO:0000256" key="4">
    <source>
        <dbReference type="ARBA" id="ARBA00023242"/>
    </source>
</evidence>
<accession>A0A2H2ZU24</accession>
<evidence type="ECO:0000313" key="8">
    <source>
        <dbReference type="Proteomes" id="UP000219286"/>
    </source>
</evidence>
<sequence>MARPPSMFHAFLRPSILQILRATGYHSTRPAVLDTLTDIAARYLTLLCEKTAGNAANNHGDVGDYDVVDVRMALQEVGALLPDQAWRQEEDMRGVEEFIGWFAGPRMREMMEMGSGDTESDATDYLAALKKKHSKTGDDAKWQGTIFGKSTDGNEILVEGGPITSISEWIAQRAPEPRHTPRELTEQEEEHNQEQEKEKEPQETDKDGDKPEATTGSGRSPSSGLSSVGDRLGGDAAEDMDLS</sequence>
<organism evidence="7 8">
    <name type="scientific">Trichoderma parareesei</name>
    <name type="common">Filamentous fungus</name>
    <dbReference type="NCBI Taxonomy" id="858221"/>
    <lineage>
        <taxon>Eukaryota</taxon>
        <taxon>Fungi</taxon>
        <taxon>Dikarya</taxon>
        <taxon>Ascomycota</taxon>
        <taxon>Pezizomycotina</taxon>
        <taxon>Sordariomycetes</taxon>
        <taxon>Hypocreomycetidae</taxon>
        <taxon>Hypocreales</taxon>
        <taxon>Hypocreaceae</taxon>
        <taxon>Trichoderma</taxon>
    </lineage>
</organism>
<dbReference type="Proteomes" id="UP000219286">
    <property type="component" value="Unassembled WGS sequence"/>
</dbReference>
<keyword evidence="2" id="KW-0805">Transcription regulation</keyword>
<evidence type="ECO:0000256" key="1">
    <source>
        <dbReference type="ARBA" id="ARBA00004123"/>
    </source>
</evidence>
<dbReference type="AlphaFoldDB" id="A0A2H2ZU24"/>
<evidence type="ECO:0000313" key="7">
    <source>
        <dbReference type="EMBL" id="OTA02784.1"/>
    </source>
</evidence>
<feature type="compositionally biased region" description="Basic and acidic residues" evidence="5">
    <location>
        <begin position="175"/>
        <end position="212"/>
    </location>
</feature>
<reference evidence="7 8" key="1">
    <citation type="journal article" date="2015" name="Genome Announc.">
        <title>Genome sequence and annotation of Trichoderma parareesei, the ancestor of the cellulase producer Trichoderma reesei.</title>
        <authorList>
            <person name="Yang D."/>
            <person name="Pomraning K."/>
            <person name="Kopchinskiy A."/>
            <person name="Karimi Aghcheh R."/>
            <person name="Atanasova L."/>
            <person name="Chenthamara K."/>
            <person name="Baker S.E."/>
            <person name="Zhang R."/>
            <person name="Shen Q."/>
            <person name="Freitag M."/>
            <person name="Kubicek C.P."/>
            <person name="Druzhinina I.S."/>
        </authorList>
    </citation>
    <scope>NUCLEOTIDE SEQUENCE [LARGE SCALE GENOMIC DNA]</scope>
    <source>
        <strain evidence="7 8">CBS 125925</strain>
    </source>
</reference>
<dbReference type="SMART" id="SM00576">
    <property type="entry name" value="BTP"/>
    <property type="match status" value="1"/>
</dbReference>
<protein>
    <recommendedName>
        <fullName evidence="6">Bromodomain associated domain-containing protein</fullName>
    </recommendedName>
</protein>
<dbReference type="CDD" id="cd00076">
    <property type="entry name" value="HFD_SF"/>
    <property type="match status" value="1"/>
</dbReference>
<feature type="compositionally biased region" description="Low complexity" evidence="5">
    <location>
        <begin position="216"/>
        <end position="229"/>
    </location>
</feature>
<dbReference type="GO" id="GO:0005634">
    <property type="term" value="C:nucleus"/>
    <property type="evidence" value="ECO:0007669"/>
    <property type="project" value="UniProtKB-SubCell"/>
</dbReference>
<keyword evidence="4" id="KW-0539">Nucleus</keyword>
<evidence type="ECO:0000259" key="6">
    <source>
        <dbReference type="SMART" id="SM00576"/>
    </source>
</evidence>
<dbReference type="Gene3D" id="1.10.20.10">
    <property type="entry name" value="Histone, subunit A"/>
    <property type="match status" value="1"/>
</dbReference>
<dbReference type="InterPro" id="IPR009072">
    <property type="entry name" value="Histone-fold"/>
</dbReference>
<dbReference type="Pfam" id="PF07524">
    <property type="entry name" value="Bromo_TP"/>
    <property type="match status" value="1"/>
</dbReference>
<comment type="subcellular location">
    <subcellularLocation>
        <location evidence="1">Nucleus</location>
    </subcellularLocation>
</comment>
<dbReference type="EMBL" id="LFMI01000360">
    <property type="protein sequence ID" value="OTA02784.1"/>
    <property type="molecule type" value="Genomic_DNA"/>
</dbReference>
<proteinExistence type="predicted"/>
<dbReference type="GO" id="GO:0046982">
    <property type="term" value="F:protein heterodimerization activity"/>
    <property type="evidence" value="ECO:0007669"/>
    <property type="project" value="InterPro"/>
</dbReference>
<keyword evidence="8" id="KW-1185">Reference proteome</keyword>
<name>A0A2H2ZU24_TRIPA</name>
<dbReference type="InterPro" id="IPR006565">
    <property type="entry name" value="BTP"/>
</dbReference>
<evidence type="ECO:0000256" key="5">
    <source>
        <dbReference type="SAM" id="MobiDB-lite"/>
    </source>
</evidence>
<dbReference type="OrthoDB" id="5402929at2759"/>
<comment type="caution">
    <text evidence="7">The sequence shown here is derived from an EMBL/GenBank/DDBJ whole genome shotgun (WGS) entry which is preliminary data.</text>
</comment>
<keyword evidence="3" id="KW-0804">Transcription</keyword>